<evidence type="ECO:0000256" key="2">
    <source>
        <dbReference type="ARBA" id="ARBA00022974"/>
    </source>
</evidence>
<keyword evidence="2" id="KW-0325">Glycoprotein</keyword>
<keyword evidence="3" id="KW-0812">Transmembrane</keyword>
<dbReference type="Gene3D" id="2.30.180.10">
    <property type="entry name" value="FAS1 domain"/>
    <property type="match status" value="1"/>
</dbReference>
<dbReference type="PROSITE" id="PS50213">
    <property type="entry name" value="FAS1"/>
    <property type="match status" value="1"/>
</dbReference>
<accession>A0A067G0S4</accession>
<dbReference type="EMBL" id="KK784893">
    <property type="protein sequence ID" value="KDO69081.1"/>
    <property type="molecule type" value="Genomic_DNA"/>
</dbReference>
<dbReference type="PANTHER" id="PTHR37232:SF2">
    <property type="entry name" value="FAS1 DOMAIN-CONTAINING PROTEIN"/>
    <property type="match status" value="1"/>
</dbReference>
<dbReference type="InterPro" id="IPR000782">
    <property type="entry name" value="FAS1_domain"/>
</dbReference>
<keyword evidence="3" id="KW-0472">Membrane</keyword>
<dbReference type="Proteomes" id="UP000027120">
    <property type="component" value="Unassembled WGS sequence"/>
</dbReference>
<sequence>MELTKKRRCHILKNSICFVLVVVSVCCLSILIFSMLRLPDISLGSTSIHGEVYRREEIGKFAEMMIEMLPEDLAFTIFVPSVKAFDRELKLQVNDSLVGDNVNNTYAILSRILGFSAVPRTLSSIMVPFGEEISYDSLSGLTLYISKSSDGKLLVNRVESERLDLKKGKIVIHIMDGVIMDAEFEQSVQPDYNEGD</sequence>
<evidence type="ECO:0000256" key="3">
    <source>
        <dbReference type="SAM" id="Phobius"/>
    </source>
</evidence>
<evidence type="ECO:0000313" key="6">
    <source>
        <dbReference type="Proteomes" id="UP000027120"/>
    </source>
</evidence>
<dbReference type="PaxDb" id="2711-XP_006486361.1"/>
<protein>
    <recommendedName>
        <fullName evidence="4">FAS1 domain-containing protein</fullName>
    </recommendedName>
</protein>
<feature type="transmembrane region" description="Helical" evidence="3">
    <location>
        <begin position="12"/>
        <end position="36"/>
    </location>
</feature>
<dbReference type="SUPFAM" id="SSF82153">
    <property type="entry name" value="FAS1 domain"/>
    <property type="match status" value="1"/>
</dbReference>
<dbReference type="InterPro" id="IPR036378">
    <property type="entry name" value="FAS1_dom_sf"/>
</dbReference>
<feature type="domain" description="FAS1" evidence="4">
    <location>
        <begin position="45"/>
        <end position="179"/>
    </location>
</feature>
<evidence type="ECO:0000256" key="1">
    <source>
        <dbReference type="ARBA" id="ARBA00007843"/>
    </source>
</evidence>
<dbReference type="Pfam" id="PF02469">
    <property type="entry name" value="Fasciclin"/>
    <property type="match status" value="1"/>
</dbReference>
<proteinExistence type="inferred from homology"/>
<name>A0A067G0S4_CITSI</name>
<reference evidence="5 6" key="1">
    <citation type="submission" date="2014-04" db="EMBL/GenBank/DDBJ databases">
        <authorList>
            <consortium name="International Citrus Genome Consortium"/>
            <person name="Gmitter F."/>
            <person name="Chen C."/>
            <person name="Farmerie W."/>
            <person name="Harkins T."/>
            <person name="Desany B."/>
            <person name="Mohiuddin M."/>
            <person name="Kodira C."/>
            <person name="Borodovsky M."/>
            <person name="Lomsadze A."/>
            <person name="Burns P."/>
            <person name="Jenkins J."/>
            <person name="Prochnik S."/>
            <person name="Shu S."/>
            <person name="Chapman J."/>
            <person name="Pitluck S."/>
            <person name="Schmutz J."/>
            <person name="Rokhsar D."/>
        </authorList>
    </citation>
    <scope>NUCLEOTIDE SEQUENCE</scope>
</reference>
<dbReference type="SMR" id="A0A067G0S4"/>
<dbReference type="PANTHER" id="PTHR37232">
    <property type="entry name" value="FASCICLIN DOMAIN PROTEIN"/>
    <property type="match status" value="1"/>
</dbReference>
<dbReference type="STRING" id="2711.A0A067G0S4"/>
<keyword evidence="3" id="KW-1133">Transmembrane helix</keyword>
<keyword evidence="2" id="KW-0654">Proteoglycan</keyword>
<evidence type="ECO:0000313" key="5">
    <source>
        <dbReference type="EMBL" id="KDO69081.1"/>
    </source>
</evidence>
<dbReference type="AlphaFoldDB" id="A0A067G0S4"/>
<comment type="similarity">
    <text evidence="1">Belongs to the fasciclin-like AGP family.</text>
</comment>
<keyword evidence="6" id="KW-1185">Reference proteome</keyword>
<gene>
    <name evidence="5" type="ORF">CISIN_1g039722mg</name>
</gene>
<evidence type="ECO:0000259" key="4">
    <source>
        <dbReference type="PROSITE" id="PS50213"/>
    </source>
</evidence>
<dbReference type="eggNOG" id="ENOG502RZC1">
    <property type="taxonomic scope" value="Eukaryota"/>
</dbReference>
<organism evidence="5 6">
    <name type="scientific">Citrus sinensis</name>
    <name type="common">Sweet orange</name>
    <name type="synonym">Citrus aurantium var. sinensis</name>
    <dbReference type="NCBI Taxonomy" id="2711"/>
    <lineage>
        <taxon>Eukaryota</taxon>
        <taxon>Viridiplantae</taxon>
        <taxon>Streptophyta</taxon>
        <taxon>Embryophyta</taxon>
        <taxon>Tracheophyta</taxon>
        <taxon>Spermatophyta</taxon>
        <taxon>Magnoliopsida</taxon>
        <taxon>eudicotyledons</taxon>
        <taxon>Gunneridae</taxon>
        <taxon>Pentapetalae</taxon>
        <taxon>rosids</taxon>
        <taxon>malvids</taxon>
        <taxon>Sapindales</taxon>
        <taxon>Rutaceae</taxon>
        <taxon>Aurantioideae</taxon>
        <taxon>Citrus</taxon>
    </lineage>
</organism>